<evidence type="ECO:0000313" key="2">
    <source>
        <dbReference type="EMBL" id="TDP39729.1"/>
    </source>
</evidence>
<evidence type="ECO:0000256" key="1">
    <source>
        <dbReference type="SAM" id="Phobius"/>
    </source>
</evidence>
<keyword evidence="1" id="KW-0812">Transmembrane</keyword>
<dbReference type="RefSeq" id="WP_067491111.1">
    <property type="nucleotide sequence ID" value="NZ_SNXK01000002.1"/>
</dbReference>
<keyword evidence="1" id="KW-1133">Transmembrane helix</keyword>
<feature type="transmembrane region" description="Helical" evidence="1">
    <location>
        <begin position="7"/>
        <end position="29"/>
    </location>
</feature>
<keyword evidence="3" id="KW-1185">Reference proteome</keyword>
<feature type="transmembrane region" description="Helical" evidence="1">
    <location>
        <begin position="49"/>
        <end position="67"/>
    </location>
</feature>
<feature type="transmembrane region" description="Helical" evidence="1">
    <location>
        <begin position="145"/>
        <end position="165"/>
    </location>
</feature>
<dbReference type="Pfam" id="PF06197">
    <property type="entry name" value="DUF998"/>
    <property type="match status" value="1"/>
</dbReference>
<feature type="transmembrane region" description="Helical" evidence="1">
    <location>
        <begin position="79"/>
        <end position="98"/>
    </location>
</feature>
<keyword evidence="1" id="KW-0472">Membrane</keyword>
<dbReference type="EMBL" id="SNXK01000002">
    <property type="protein sequence ID" value="TDP39729.1"/>
    <property type="molecule type" value="Genomic_DNA"/>
</dbReference>
<dbReference type="AlphaFoldDB" id="A0A4R6PPA2"/>
<proteinExistence type="predicted"/>
<dbReference type="InterPro" id="IPR009339">
    <property type="entry name" value="DUF998"/>
</dbReference>
<feature type="transmembrane region" description="Helical" evidence="1">
    <location>
        <begin position="185"/>
        <end position="202"/>
    </location>
</feature>
<reference evidence="2 3" key="1">
    <citation type="submission" date="2019-03" db="EMBL/GenBank/DDBJ databases">
        <title>Genomic Encyclopedia of Type Strains, Phase IV (KMG-IV): sequencing the most valuable type-strain genomes for metagenomic binning, comparative biology and taxonomic classification.</title>
        <authorList>
            <person name="Goeker M."/>
        </authorList>
    </citation>
    <scope>NUCLEOTIDE SEQUENCE [LARGE SCALE GENOMIC DNA]</scope>
    <source>
        <strain evidence="2 3">DSM 44496</strain>
    </source>
</reference>
<name>A0A4R6PPA2_NOCIG</name>
<evidence type="ECO:0000313" key="3">
    <source>
        <dbReference type="Proteomes" id="UP000295087"/>
    </source>
</evidence>
<organism evidence="2 3">
    <name type="scientific">Nocardia ignorata</name>
    <dbReference type="NCBI Taxonomy" id="145285"/>
    <lineage>
        <taxon>Bacteria</taxon>
        <taxon>Bacillati</taxon>
        <taxon>Actinomycetota</taxon>
        <taxon>Actinomycetes</taxon>
        <taxon>Mycobacteriales</taxon>
        <taxon>Nocardiaceae</taxon>
        <taxon>Nocardia</taxon>
    </lineage>
</organism>
<gene>
    <name evidence="2" type="ORF">DFR75_102448</name>
</gene>
<comment type="caution">
    <text evidence="2">The sequence shown here is derived from an EMBL/GenBank/DDBJ whole genome shotgun (WGS) entry which is preliminary data.</text>
</comment>
<accession>A0A4R6PPA2</accession>
<feature type="transmembrane region" description="Helical" evidence="1">
    <location>
        <begin position="118"/>
        <end position="138"/>
    </location>
</feature>
<dbReference type="Proteomes" id="UP000295087">
    <property type="component" value="Unassembled WGS sequence"/>
</dbReference>
<sequence>MSIRSTHLLVAGTFGPAVFVLGYLINGALQAGYDSSHDTISALSLAPHGWIQNSNFVLYGILTVLFAEGLRRTASLRTVGYLALLVAAAGLIVIGFFPTDPVLGFPEGAPTVVTATGGIHNLGALVVFTAFPVAALAAVTRRSRLWSVFSIATAVFSIAAVGAFFAAVESTPVGGQSSAGFYERLPTLFIGLWQFVFVYRVLTKSR</sequence>
<protein>
    <submittedName>
        <fullName evidence="2">Putative membrane protein</fullName>
    </submittedName>
</protein>